<comment type="cofactor">
    <cofactor evidence="1">
        <name>Mg(2+)</name>
        <dbReference type="ChEBI" id="CHEBI:18420"/>
    </cofactor>
</comment>
<organism evidence="5 6">
    <name type="scientific">Tissierella pigra</name>
    <dbReference type="NCBI Taxonomy" id="2607614"/>
    <lineage>
        <taxon>Bacteria</taxon>
        <taxon>Bacillati</taxon>
        <taxon>Bacillota</taxon>
        <taxon>Tissierellia</taxon>
        <taxon>Tissierellales</taxon>
        <taxon>Tissierellaceae</taxon>
        <taxon>Tissierella</taxon>
    </lineage>
</organism>
<sequence length="138" mass="16327">MGKRIDIGVKALIFKEGKFLVMHNKGVEENLWELPGGRMEFGETAEETLKREMIEETGLVVKPIKLLDTWNLIREDYQITGIIYLCEFEEGEVRLSDEHDGFQWIDTDEKSLQMMYEVFRVKMMKWNWDDIKSSCNKI</sequence>
<dbReference type="InterPro" id="IPR020084">
    <property type="entry name" value="NUDIX_hydrolase_CS"/>
</dbReference>
<dbReference type="PROSITE" id="PS00893">
    <property type="entry name" value="NUDIX_BOX"/>
    <property type="match status" value="1"/>
</dbReference>
<dbReference type="GO" id="GO:0016787">
    <property type="term" value="F:hydrolase activity"/>
    <property type="evidence" value="ECO:0007669"/>
    <property type="project" value="UniProtKB-KW"/>
</dbReference>
<evidence type="ECO:0000313" key="5">
    <source>
        <dbReference type="EMBL" id="MSU00865.1"/>
    </source>
</evidence>
<dbReference type="PRINTS" id="PR00502">
    <property type="entry name" value="NUDIXFAMILY"/>
</dbReference>
<dbReference type="InterPro" id="IPR015797">
    <property type="entry name" value="NUDIX_hydrolase-like_dom_sf"/>
</dbReference>
<comment type="caution">
    <text evidence="5">The sequence shown here is derived from an EMBL/GenBank/DDBJ whole genome shotgun (WGS) entry which is preliminary data.</text>
</comment>
<accession>A0A6N7XWK8</accession>
<dbReference type="PROSITE" id="PS51462">
    <property type="entry name" value="NUDIX"/>
    <property type="match status" value="1"/>
</dbReference>
<dbReference type="Pfam" id="PF00293">
    <property type="entry name" value="NUDIX"/>
    <property type="match status" value="1"/>
</dbReference>
<evidence type="ECO:0000256" key="3">
    <source>
        <dbReference type="RuleBase" id="RU003476"/>
    </source>
</evidence>
<name>A0A6N7XWK8_9FIRM</name>
<feature type="domain" description="Nudix hydrolase" evidence="4">
    <location>
        <begin position="2"/>
        <end position="129"/>
    </location>
</feature>
<comment type="similarity">
    <text evidence="3">Belongs to the Nudix hydrolase family.</text>
</comment>
<dbReference type="InterPro" id="IPR020476">
    <property type="entry name" value="Nudix_hydrolase"/>
</dbReference>
<dbReference type="CDD" id="cd04699">
    <property type="entry name" value="NUDIX_MutT_Nudt1"/>
    <property type="match status" value="1"/>
</dbReference>
<dbReference type="AlphaFoldDB" id="A0A6N7XWK8"/>
<keyword evidence="2 3" id="KW-0378">Hydrolase</keyword>
<dbReference type="Proteomes" id="UP000469523">
    <property type="component" value="Unassembled WGS sequence"/>
</dbReference>
<dbReference type="Gene3D" id="3.90.79.10">
    <property type="entry name" value="Nucleoside Triphosphate Pyrophosphohydrolase"/>
    <property type="match status" value="1"/>
</dbReference>
<keyword evidence="6" id="KW-1185">Reference proteome</keyword>
<proteinExistence type="inferred from homology"/>
<evidence type="ECO:0000256" key="2">
    <source>
        <dbReference type="ARBA" id="ARBA00022801"/>
    </source>
</evidence>
<dbReference type="InterPro" id="IPR000086">
    <property type="entry name" value="NUDIX_hydrolase_dom"/>
</dbReference>
<dbReference type="EMBL" id="VUNQ01000008">
    <property type="protein sequence ID" value="MSU00865.1"/>
    <property type="molecule type" value="Genomic_DNA"/>
</dbReference>
<protein>
    <submittedName>
        <fullName evidence="5">NUDIX domain-containing protein</fullName>
    </submittedName>
</protein>
<gene>
    <name evidence="5" type="ORF">FYJ83_05205</name>
</gene>
<evidence type="ECO:0000313" key="6">
    <source>
        <dbReference type="Proteomes" id="UP000469523"/>
    </source>
</evidence>
<evidence type="ECO:0000256" key="1">
    <source>
        <dbReference type="ARBA" id="ARBA00001946"/>
    </source>
</evidence>
<dbReference type="SUPFAM" id="SSF55811">
    <property type="entry name" value="Nudix"/>
    <property type="match status" value="1"/>
</dbReference>
<dbReference type="RefSeq" id="WP_154439286.1">
    <property type="nucleotide sequence ID" value="NZ_JAHLPJ010000001.1"/>
</dbReference>
<evidence type="ECO:0000259" key="4">
    <source>
        <dbReference type="PROSITE" id="PS51462"/>
    </source>
</evidence>
<reference evidence="5 6" key="1">
    <citation type="submission" date="2019-09" db="EMBL/GenBank/DDBJ databases">
        <title>In-depth cultivation of the pig gut microbiome towards novel bacterial diversity and tailored functional studies.</title>
        <authorList>
            <person name="Wylensek D."/>
            <person name="Hitch T.C.A."/>
            <person name="Clavel T."/>
        </authorList>
    </citation>
    <scope>NUCLEOTIDE SEQUENCE [LARGE SCALE GENOMIC DNA]</scope>
    <source>
        <strain evidence="5 6">WCA3-693-APC-4?</strain>
    </source>
</reference>
<dbReference type="PANTHER" id="PTHR43046:SF14">
    <property type="entry name" value="MUTT_NUDIX FAMILY PROTEIN"/>
    <property type="match status" value="1"/>
</dbReference>
<dbReference type="PANTHER" id="PTHR43046">
    <property type="entry name" value="GDP-MANNOSE MANNOSYL HYDROLASE"/>
    <property type="match status" value="1"/>
</dbReference>